<evidence type="ECO:0000256" key="10">
    <source>
        <dbReference type="ARBA" id="ARBA00022989"/>
    </source>
</evidence>
<dbReference type="Proteomes" id="UP001324427">
    <property type="component" value="Unassembled WGS sequence"/>
</dbReference>
<keyword evidence="7" id="KW-0256">Endoplasmic reticulum</keyword>
<evidence type="ECO:0000256" key="2">
    <source>
        <dbReference type="ARBA" id="ARBA00005194"/>
    </source>
</evidence>
<protein>
    <recommendedName>
        <fullName evidence="4">very-long-chain enoyl-CoA reductase</fullName>
        <ecNumber evidence="4">1.3.1.93</ecNumber>
    </recommendedName>
</protein>
<evidence type="ECO:0000256" key="4">
    <source>
        <dbReference type="ARBA" id="ARBA00012530"/>
    </source>
</evidence>
<evidence type="ECO:0000256" key="13">
    <source>
        <dbReference type="ARBA" id="ARBA00023136"/>
    </source>
</evidence>
<feature type="transmembrane region" description="Helical" evidence="17">
    <location>
        <begin position="261"/>
        <end position="279"/>
    </location>
</feature>
<keyword evidence="11" id="KW-0560">Oxidoreductase</keyword>
<evidence type="ECO:0000256" key="17">
    <source>
        <dbReference type="SAM" id="Phobius"/>
    </source>
</evidence>
<feature type="transmembrane region" description="Helical" evidence="17">
    <location>
        <begin position="235"/>
        <end position="255"/>
    </location>
</feature>
<evidence type="ECO:0000256" key="14">
    <source>
        <dbReference type="ARBA" id="ARBA00023160"/>
    </source>
</evidence>
<proteinExistence type="inferred from homology"/>
<comment type="function">
    <text evidence="16">Catalyzes the last of the four reactions of the long-chain fatty acids elongation cycle. This endoplasmic reticulum-bound enzymatic process, allows the addition of 2 carbons to the chain of long- and very long-chain fatty acids/VLCFAs per cycle. This enzyme reduces the trans-2,3-enoyl-CoA fatty acid intermediate to an acyl-CoA that can be further elongated by entering a new cycle of elongation. Thereby, it participates in the production of VLCFAs of different chain lengths that are involved in multiple biological processes as precursors of membrane lipids and lipid mediators.</text>
</comment>
<reference evidence="19 20" key="1">
    <citation type="submission" date="2021-11" db="EMBL/GenBank/DDBJ databases">
        <title>Black yeast isolated from Biological Soil Crust.</title>
        <authorList>
            <person name="Kurbessoian T."/>
        </authorList>
    </citation>
    <scope>NUCLEOTIDE SEQUENCE [LARGE SCALE GENOMIC DNA]</scope>
    <source>
        <strain evidence="19 20">CCFEE 5522</strain>
    </source>
</reference>
<dbReference type="EMBL" id="JAVFHQ010000009">
    <property type="protein sequence ID" value="KAK4548051.1"/>
    <property type="molecule type" value="Genomic_DNA"/>
</dbReference>
<evidence type="ECO:0000256" key="5">
    <source>
        <dbReference type="ARBA" id="ARBA00022516"/>
    </source>
</evidence>
<accession>A0AAV9JRH3</accession>
<keyword evidence="9" id="KW-0521">NADP</keyword>
<dbReference type="PANTHER" id="PTHR10556">
    <property type="entry name" value="3-OXO-5-ALPHA-STEROID 4-DEHYDROGENASE"/>
    <property type="match status" value="1"/>
</dbReference>
<dbReference type="Gene3D" id="1.20.120.1630">
    <property type="match status" value="1"/>
</dbReference>
<dbReference type="InterPro" id="IPR039357">
    <property type="entry name" value="SRD5A/TECR"/>
</dbReference>
<evidence type="ECO:0000313" key="20">
    <source>
        <dbReference type="Proteomes" id="UP001324427"/>
    </source>
</evidence>
<comment type="similarity">
    <text evidence="3">Belongs to the steroid 5-alpha reductase family.</text>
</comment>
<keyword evidence="14" id="KW-0275">Fatty acid biosynthesis</keyword>
<feature type="transmembrane region" description="Helical" evidence="17">
    <location>
        <begin position="195"/>
        <end position="214"/>
    </location>
</feature>
<dbReference type="GO" id="GO:0102758">
    <property type="term" value="F:very-long-chain enoyl-CoA reductase activity"/>
    <property type="evidence" value="ECO:0007669"/>
    <property type="project" value="UniProtKB-EC"/>
</dbReference>
<evidence type="ECO:0000259" key="18">
    <source>
        <dbReference type="Pfam" id="PF02544"/>
    </source>
</evidence>
<dbReference type="EC" id="1.3.1.93" evidence="4"/>
<evidence type="ECO:0000256" key="8">
    <source>
        <dbReference type="ARBA" id="ARBA00022832"/>
    </source>
</evidence>
<gene>
    <name evidence="19" type="ORF">LTR36_010771</name>
</gene>
<keyword evidence="13 17" id="KW-0472">Membrane</keyword>
<dbReference type="PANTHER" id="PTHR10556:SF28">
    <property type="entry name" value="VERY-LONG-CHAIN ENOYL-COA REDUCTASE"/>
    <property type="match status" value="1"/>
</dbReference>
<comment type="caution">
    <text evidence="19">The sequence shown here is derived from an EMBL/GenBank/DDBJ whole genome shotgun (WGS) entry which is preliminary data.</text>
</comment>
<keyword evidence="10 17" id="KW-1133">Transmembrane helix</keyword>
<evidence type="ECO:0000256" key="15">
    <source>
        <dbReference type="ARBA" id="ARBA00051495"/>
    </source>
</evidence>
<evidence type="ECO:0000256" key="6">
    <source>
        <dbReference type="ARBA" id="ARBA00022692"/>
    </source>
</evidence>
<evidence type="ECO:0000256" key="9">
    <source>
        <dbReference type="ARBA" id="ARBA00022857"/>
    </source>
</evidence>
<comment type="pathway">
    <text evidence="2">Lipid metabolism; fatty acid biosynthesis.</text>
</comment>
<sequence>MASKPVTLKVQARGKRIPKLPSETSIYIQGSGRDLYERLAKETGFSAHRLRITKGDDGKPVPNDKTSTIASTGLESGSVIQVKDLGPQIAWRTVFVIEYLGPLLIHPLFYFLRPYIYKGAPSEPSTLQALTCITITLHFLKRELETLFVHRFSNATMPARNIFKNSFHYWALAGLLIAYPSYSPTSATAAQSNPVLTYTGLALFIAGELGNLNAHLVLRGLRSPGGTERGVPKGLGFSLVTCPNYLFETIAWAGILLINRSWSTAVFIVVAVAQMALWAKKKESRYRKELGGKYSKKRYSMIPGVW</sequence>
<dbReference type="Pfam" id="PF02544">
    <property type="entry name" value="Steroid_dh"/>
    <property type="match status" value="1"/>
</dbReference>
<evidence type="ECO:0000256" key="11">
    <source>
        <dbReference type="ARBA" id="ARBA00023002"/>
    </source>
</evidence>
<dbReference type="GO" id="GO:0005789">
    <property type="term" value="C:endoplasmic reticulum membrane"/>
    <property type="evidence" value="ECO:0007669"/>
    <property type="project" value="UniProtKB-SubCell"/>
</dbReference>
<comment type="subcellular location">
    <subcellularLocation>
        <location evidence="1">Endoplasmic reticulum membrane</location>
        <topology evidence="1">Multi-pass membrane protein</topology>
    </subcellularLocation>
</comment>
<dbReference type="FunFam" id="1.20.120.1630:FF:000010">
    <property type="entry name" value="Steroid alpha reductase family protein"/>
    <property type="match status" value="1"/>
</dbReference>
<organism evidence="19 20">
    <name type="scientific">Oleoguttula mirabilis</name>
    <dbReference type="NCBI Taxonomy" id="1507867"/>
    <lineage>
        <taxon>Eukaryota</taxon>
        <taxon>Fungi</taxon>
        <taxon>Dikarya</taxon>
        <taxon>Ascomycota</taxon>
        <taxon>Pezizomycotina</taxon>
        <taxon>Dothideomycetes</taxon>
        <taxon>Dothideomycetidae</taxon>
        <taxon>Mycosphaerellales</taxon>
        <taxon>Teratosphaeriaceae</taxon>
        <taxon>Oleoguttula</taxon>
    </lineage>
</organism>
<name>A0AAV9JRH3_9PEZI</name>
<dbReference type="AlphaFoldDB" id="A0AAV9JRH3"/>
<evidence type="ECO:0000256" key="1">
    <source>
        <dbReference type="ARBA" id="ARBA00004477"/>
    </source>
</evidence>
<keyword evidence="8" id="KW-0276">Fatty acid metabolism</keyword>
<keyword evidence="5" id="KW-0444">Lipid biosynthesis</keyword>
<evidence type="ECO:0000256" key="16">
    <source>
        <dbReference type="ARBA" id="ARBA00058640"/>
    </source>
</evidence>
<dbReference type="PROSITE" id="PS50244">
    <property type="entry name" value="S5A_REDUCTASE"/>
    <property type="match status" value="1"/>
</dbReference>
<evidence type="ECO:0000256" key="12">
    <source>
        <dbReference type="ARBA" id="ARBA00023098"/>
    </source>
</evidence>
<evidence type="ECO:0000313" key="19">
    <source>
        <dbReference type="EMBL" id="KAK4548051.1"/>
    </source>
</evidence>
<dbReference type="GO" id="GO:0042761">
    <property type="term" value="P:very long-chain fatty acid biosynthetic process"/>
    <property type="evidence" value="ECO:0007669"/>
    <property type="project" value="TreeGrafter"/>
</dbReference>
<evidence type="ECO:0000256" key="7">
    <source>
        <dbReference type="ARBA" id="ARBA00022824"/>
    </source>
</evidence>
<feature type="transmembrane region" description="Helical" evidence="17">
    <location>
        <begin position="167"/>
        <end position="183"/>
    </location>
</feature>
<dbReference type="InterPro" id="IPR001104">
    <property type="entry name" value="3-oxo-5_a-steroid_4-DH_C"/>
</dbReference>
<comment type="catalytic activity">
    <reaction evidence="15">
        <text>a very-long-chain 2,3-saturated fatty acyl-CoA + NADP(+) = a very-long-chain (2E)-enoyl-CoA + NADPH + H(+)</text>
        <dbReference type="Rhea" id="RHEA:14473"/>
        <dbReference type="ChEBI" id="CHEBI:15378"/>
        <dbReference type="ChEBI" id="CHEBI:57783"/>
        <dbReference type="ChEBI" id="CHEBI:58349"/>
        <dbReference type="ChEBI" id="CHEBI:83724"/>
        <dbReference type="ChEBI" id="CHEBI:83728"/>
        <dbReference type="EC" id="1.3.1.93"/>
    </reaction>
</comment>
<keyword evidence="12" id="KW-0443">Lipid metabolism</keyword>
<keyword evidence="20" id="KW-1185">Reference proteome</keyword>
<feature type="domain" description="3-oxo-5-alpha-steroid 4-dehydrogenase C-terminal" evidence="18">
    <location>
        <begin position="156"/>
        <end position="306"/>
    </location>
</feature>
<keyword evidence="6 17" id="KW-0812">Transmembrane</keyword>
<evidence type="ECO:0000256" key="3">
    <source>
        <dbReference type="ARBA" id="ARBA00007742"/>
    </source>
</evidence>